<accession>A0A1L6MZ28</accession>
<reference evidence="2 3" key="1">
    <citation type="submission" date="2016-08" db="EMBL/GenBank/DDBJ databases">
        <title>Identification and validation of antigenic proteins from Pajaroellobacter abortibovis using de-novo genome sequence assembly and reverse vaccinology.</title>
        <authorList>
            <person name="Welly B.T."/>
            <person name="Miller M.R."/>
            <person name="Stott J.L."/>
            <person name="Blanchard M.T."/>
            <person name="Islas-Trejo A.D."/>
            <person name="O'Rourke S.M."/>
            <person name="Young A.E."/>
            <person name="Medrano J.F."/>
            <person name="Van Eenennaam A.L."/>
        </authorList>
    </citation>
    <scope>NUCLEOTIDE SEQUENCE [LARGE SCALE GENOMIC DNA]</scope>
    <source>
        <strain evidence="2 3">BTF92-0548A/99-0131</strain>
    </source>
</reference>
<keyword evidence="3" id="KW-1185">Reference proteome</keyword>
<dbReference type="Pfam" id="PF01722">
    <property type="entry name" value="BolA"/>
    <property type="match status" value="1"/>
</dbReference>
<dbReference type="AlphaFoldDB" id="A0A1L6MZ28"/>
<evidence type="ECO:0008006" key="4">
    <source>
        <dbReference type="Google" id="ProtNLM"/>
    </source>
</evidence>
<dbReference type="Proteomes" id="UP000185544">
    <property type="component" value="Chromosome"/>
</dbReference>
<dbReference type="RefSeq" id="WP_075277419.1">
    <property type="nucleotide sequence ID" value="NZ_CP016908.1"/>
</dbReference>
<comment type="similarity">
    <text evidence="1">Belongs to the BolA/IbaG family.</text>
</comment>
<evidence type="ECO:0000313" key="2">
    <source>
        <dbReference type="EMBL" id="APS00750.1"/>
    </source>
</evidence>
<sequence>MSSLLSSDHHSMIDTIKQAILMHIPEAIVEVSGEEGHYSIFVISPLFKDKSTLERQRMVYQAITPWMKGESPLIHAIDSLQTQVPPSST</sequence>
<dbReference type="STRING" id="1882918.BCY86_08715"/>
<organism evidence="2 3">
    <name type="scientific">Pajaroellobacter abortibovis</name>
    <dbReference type="NCBI Taxonomy" id="1882918"/>
    <lineage>
        <taxon>Bacteria</taxon>
        <taxon>Pseudomonadati</taxon>
        <taxon>Myxococcota</taxon>
        <taxon>Polyangia</taxon>
        <taxon>Polyangiales</taxon>
        <taxon>Polyangiaceae</taxon>
    </lineage>
</organism>
<protein>
    <recommendedName>
        <fullName evidence="4">BolA family transcriptional regulator</fullName>
    </recommendedName>
</protein>
<dbReference type="InterPro" id="IPR036065">
    <property type="entry name" value="BolA-like_sf"/>
</dbReference>
<dbReference type="InterPro" id="IPR002634">
    <property type="entry name" value="BolA"/>
</dbReference>
<evidence type="ECO:0000313" key="3">
    <source>
        <dbReference type="Proteomes" id="UP000185544"/>
    </source>
</evidence>
<dbReference type="KEGG" id="pabo:BCY86_08715"/>
<proteinExistence type="inferred from homology"/>
<dbReference type="SUPFAM" id="SSF82657">
    <property type="entry name" value="BolA-like"/>
    <property type="match status" value="1"/>
</dbReference>
<name>A0A1L6MZ28_9BACT</name>
<dbReference type="EMBL" id="CP016908">
    <property type="protein sequence ID" value="APS00750.1"/>
    <property type="molecule type" value="Genomic_DNA"/>
</dbReference>
<dbReference type="Gene3D" id="3.30.300.90">
    <property type="entry name" value="BolA-like"/>
    <property type="match status" value="1"/>
</dbReference>
<dbReference type="OrthoDB" id="9796738at2"/>
<gene>
    <name evidence="2" type="ORF">BCY86_08715</name>
</gene>
<evidence type="ECO:0000256" key="1">
    <source>
        <dbReference type="RuleBase" id="RU003860"/>
    </source>
</evidence>
<dbReference type="PIRSF" id="PIRSF003113">
    <property type="entry name" value="BolA"/>
    <property type="match status" value="1"/>
</dbReference>